<gene>
    <name evidence="2" type="ORF">QBC32DRAFT_151014</name>
</gene>
<comment type="caution">
    <text evidence="2">The sequence shown here is derived from an EMBL/GenBank/DDBJ whole genome shotgun (WGS) entry which is preliminary data.</text>
</comment>
<keyword evidence="3" id="KW-1185">Reference proteome</keyword>
<evidence type="ECO:0000313" key="3">
    <source>
        <dbReference type="Proteomes" id="UP001303222"/>
    </source>
</evidence>
<accession>A0AAN6NVW1</accession>
<evidence type="ECO:0000313" key="2">
    <source>
        <dbReference type="EMBL" id="KAK3952063.1"/>
    </source>
</evidence>
<dbReference type="Proteomes" id="UP001303222">
    <property type="component" value="Unassembled WGS sequence"/>
</dbReference>
<keyword evidence="1" id="KW-1133">Transmembrane helix</keyword>
<reference evidence="2" key="1">
    <citation type="journal article" date="2023" name="Mol. Phylogenet. Evol.">
        <title>Genome-scale phylogeny and comparative genomics of the fungal order Sordariales.</title>
        <authorList>
            <person name="Hensen N."/>
            <person name="Bonometti L."/>
            <person name="Westerberg I."/>
            <person name="Brannstrom I.O."/>
            <person name="Guillou S."/>
            <person name="Cros-Aarteil S."/>
            <person name="Calhoun S."/>
            <person name="Haridas S."/>
            <person name="Kuo A."/>
            <person name="Mondo S."/>
            <person name="Pangilinan J."/>
            <person name="Riley R."/>
            <person name="LaButti K."/>
            <person name="Andreopoulos B."/>
            <person name="Lipzen A."/>
            <person name="Chen C."/>
            <person name="Yan M."/>
            <person name="Daum C."/>
            <person name="Ng V."/>
            <person name="Clum A."/>
            <person name="Steindorff A."/>
            <person name="Ohm R.A."/>
            <person name="Martin F."/>
            <person name="Silar P."/>
            <person name="Natvig D.O."/>
            <person name="Lalanne C."/>
            <person name="Gautier V."/>
            <person name="Ament-Velasquez S.L."/>
            <person name="Kruys A."/>
            <person name="Hutchinson M.I."/>
            <person name="Powell A.J."/>
            <person name="Barry K."/>
            <person name="Miller A.N."/>
            <person name="Grigoriev I.V."/>
            <person name="Debuchy R."/>
            <person name="Gladieux P."/>
            <person name="Hiltunen Thoren M."/>
            <person name="Johannesson H."/>
        </authorList>
    </citation>
    <scope>NUCLEOTIDE SEQUENCE</scope>
    <source>
        <strain evidence="2">CBS 626.80</strain>
    </source>
</reference>
<dbReference type="AlphaFoldDB" id="A0AAN6NVW1"/>
<name>A0AAN6NVW1_9PEZI</name>
<keyword evidence="1" id="KW-0812">Transmembrane</keyword>
<evidence type="ECO:0000256" key="1">
    <source>
        <dbReference type="SAM" id="Phobius"/>
    </source>
</evidence>
<feature type="transmembrane region" description="Helical" evidence="1">
    <location>
        <begin position="12"/>
        <end position="32"/>
    </location>
</feature>
<reference evidence="2" key="2">
    <citation type="submission" date="2023-06" db="EMBL/GenBank/DDBJ databases">
        <authorList>
            <consortium name="Lawrence Berkeley National Laboratory"/>
            <person name="Mondo S.J."/>
            <person name="Hensen N."/>
            <person name="Bonometti L."/>
            <person name="Westerberg I."/>
            <person name="Brannstrom I.O."/>
            <person name="Guillou S."/>
            <person name="Cros-Aarteil S."/>
            <person name="Calhoun S."/>
            <person name="Haridas S."/>
            <person name="Kuo A."/>
            <person name="Pangilinan J."/>
            <person name="Riley R."/>
            <person name="Labutti K."/>
            <person name="Andreopoulos B."/>
            <person name="Lipzen A."/>
            <person name="Chen C."/>
            <person name="Yanf M."/>
            <person name="Daum C."/>
            <person name="Ng V."/>
            <person name="Clum A."/>
            <person name="Steindorff A."/>
            <person name="Ohm R."/>
            <person name="Martin F."/>
            <person name="Silar P."/>
            <person name="Natvig D."/>
            <person name="Lalanne C."/>
            <person name="Gautier V."/>
            <person name="Ament-Velasquez S.L."/>
            <person name="Kruys A."/>
            <person name="Hutchinson M.I."/>
            <person name="Powell A.J."/>
            <person name="Barry K."/>
            <person name="Miller A.N."/>
            <person name="Grigoriev I.V."/>
            <person name="Debuchy R."/>
            <person name="Gladieux P."/>
            <person name="Thoren M.H."/>
            <person name="Johannesson H."/>
        </authorList>
    </citation>
    <scope>NUCLEOTIDE SEQUENCE</scope>
    <source>
        <strain evidence="2">CBS 626.80</strain>
    </source>
</reference>
<proteinExistence type="predicted"/>
<protein>
    <submittedName>
        <fullName evidence="2">Uncharacterized protein</fullName>
    </submittedName>
</protein>
<sequence>MLPAAARLPQVLPTIFFGLIPFLTSASTLPWASGTIIRRIFRTLALSGSQHGHRTAAQCVHVSVSPKHGDIRLRDGVRRTAGLG</sequence>
<keyword evidence="1" id="KW-0472">Membrane</keyword>
<dbReference type="EMBL" id="MU859132">
    <property type="protein sequence ID" value="KAK3952063.1"/>
    <property type="molecule type" value="Genomic_DNA"/>
</dbReference>
<organism evidence="2 3">
    <name type="scientific">Pseudoneurospora amorphoporcata</name>
    <dbReference type="NCBI Taxonomy" id="241081"/>
    <lineage>
        <taxon>Eukaryota</taxon>
        <taxon>Fungi</taxon>
        <taxon>Dikarya</taxon>
        <taxon>Ascomycota</taxon>
        <taxon>Pezizomycotina</taxon>
        <taxon>Sordariomycetes</taxon>
        <taxon>Sordariomycetidae</taxon>
        <taxon>Sordariales</taxon>
        <taxon>Sordariaceae</taxon>
        <taxon>Pseudoneurospora</taxon>
    </lineage>
</organism>